<keyword evidence="3" id="KW-1185">Reference proteome</keyword>
<dbReference type="OrthoDB" id="5785537at2"/>
<dbReference type="AlphaFoldDB" id="A0A1G5PIU7"/>
<dbReference type="Proteomes" id="UP000199648">
    <property type="component" value="Unassembled WGS sequence"/>
</dbReference>
<name>A0A1G5PIU7_9GAMM</name>
<sequence length="107" mass="12365">MNTTVAVWMVIGLAFVAANLPWLSERIFFLFSGGERGKGAWWRWAEWLALYFVVGAVALGVENKLNGTLYPQDWEFFAVTACLFLVFALPGFIYRYDLKQHLRRRQA</sequence>
<evidence type="ECO:0000256" key="1">
    <source>
        <dbReference type="SAM" id="Phobius"/>
    </source>
</evidence>
<dbReference type="Pfam" id="PF10993">
    <property type="entry name" value="DUF2818"/>
    <property type="match status" value="1"/>
</dbReference>
<organism evidence="2 3">
    <name type="scientific">Thiohalomonas denitrificans</name>
    <dbReference type="NCBI Taxonomy" id="415747"/>
    <lineage>
        <taxon>Bacteria</taxon>
        <taxon>Pseudomonadati</taxon>
        <taxon>Pseudomonadota</taxon>
        <taxon>Gammaproteobacteria</taxon>
        <taxon>Thiohalomonadales</taxon>
        <taxon>Thiohalomonadaceae</taxon>
        <taxon>Thiohalomonas</taxon>
    </lineage>
</organism>
<dbReference type="EMBL" id="FMWD01000001">
    <property type="protein sequence ID" value="SCZ49424.1"/>
    <property type="molecule type" value="Genomic_DNA"/>
</dbReference>
<dbReference type="RefSeq" id="WP_092991615.1">
    <property type="nucleotide sequence ID" value="NZ_FMWD01000001.1"/>
</dbReference>
<reference evidence="2 3" key="1">
    <citation type="submission" date="2016-10" db="EMBL/GenBank/DDBJ databases">
        <authorList>
            <person name="de Groot N.N."/>
        </authorList>
    </citation>
    <scope>NUCLEOTIDE SEQUENCE [LARGE SCALE GENOMIC DNA]</scope>
    <source>
        <strain evidence="2 3">HLD2</strain>
    </source>
</reference>
<feature type="transmembrane region" description="Helical" evidence="1">
    <location>
        <begin position="76"/>
        <end position="96"/>
    </location>
</feature>
<feature type="transmembrane region" description="Helical" evidence="1">
    <location>
        <begin position="44"/>
        <end position="61"/>
    </location>
</feature>
<dbReference type="STRING" id="415747.SAMN03097708_00154"/>
<evidence type="ECO:0000313" key="2">
    <source>
        <dbReference type="EMBL" id="SCZ49424.1"/>
    </source>
</evidence>
<feature type="transmembrane region" description="Helical" evidence="1">
    <location>
        <begin position="6"/>
        <end position="23"/>
    </location>
</feature>
<dbReference type="InterPro" id="IPR016768">
    <property type="entry name" value="UCP019883"/>
</dbReference>
<evidence type="ECO:0008006" key="4">
    <source>
        <dbReference type="Google" id="ProtNLM"/>
    </source>
</evidence>
<proteinExistence type="predicted"/>
<accession>A0A1G5PIU7</accession>
<keyword evidence="1" id="KW-0472">Membrane</keyword>
<gene>
    <name evidence="2" type="ORF">SAMN03097708_00154</name>
</gene>
<keyword evidence="1" id="KW-1133">Transmembrane helix</keyword>
<keyword evidence="1" id="KW-0812">Transmembrane</keyword>
<protein>
    <recommendedName>
        <fullName evidence="4">DUF2818 domain-containing protein</fullName>
    </recommendedName>
</protein>
<evidence type="ECO:0000313" key="3">
    <source>
        <dbReference type="Proteomes" id="UP000199648"/>
    </source>
</evidence>
<dbReference type="PIRSF" id="PIRSF019883">
    <property type="entry name" value="UCP019883"/>
    <property type="match status" value="1"/>
</dbReference>